<accession>A0AAE0HNF3</accession>
<reference evidence="2" key="2">
    <citation type="submission" date="2023-06" db="EMBL/GenBank/DDBJ databases">
        <authorList>
            <consortium name="Lawrence Berkeley National Laboratory"/>
            <person name="Haridas S."/>
            <person name="Hensen N."/>
            <person name="Bonometti L."/>
            <person name="Westerberg I."/>
            <person name="Brannstrom I.O."/>
            <person name="Guillou S."/>
            <person name="Cros-Aarteil S."/>
            <person name="Calhoun S."/>
            <person name="Kuo A."/>
            <person name="Mondo S."/>
            <person name="Pangilinan J."/>
            <person name="Riley R."/>
            <person name="Labutti K."/>
            <person name="Andreopoulos B."/>
            <person name="Lipzen A."/>
            <person name="Chen C."/>
            <person name="Yanf M."/>
            <person name="Daum C."/>
            <person name="Ng V."/>
            <person name="Clum A."/>
            <person name="Steindorff A."/>
            <person name="Ohm R."/>
            <person name="Martin F."/>
            <person name="Silar P."/>
            <person name="Natvig D."/>
            <person name="Lalanne C."/>
            <person name="Gautier V."/>
            <person name="Ament-Velasquez S.L."/>
            <person name="Kruys A."/>
            <person name="Hutchinson M.I."/>
            <person name="Powell A.J."/>
            <person name="Barry K."/>
            <person name="Miller A.N."/>
            <person name="Grigoriev I.V."/>
            <person name="Debuchy R."/>
            <person name="Gladieux P."/>
            <person name="Thoren M.H."/>
            <person name="Johannesson H."/>
        </authorList>
    </citation>
    <scope>NUCLEOTIDE SEQUENCE</scope>
    <source>
        <strain evidence="2">CBS 168.71</strain>
    </source>
</reference>
<keyword evidence="1" id="KW-0732">Signal</keyword>
<dbReference type="EMBL" id="JAUEPN010000001">
    <property type="protein sequence ID" value="KAK3299785.1"/>
    <property type="molecule type" value="Genomic_DNA"/>
</dbReference>
<comment type="caution">
    <text evidence="2">The sequence shown here is derived from an EMBL/GenBank/DDBJ whole genome shotgun (WGS) entry which is preliminary data.</text>
</comment>
<dbReference type="RefSeq" id="XP_062663299.1">
    <property type="nucleotide sequence ID" value="XM_062802627.1"/>
</dbReference>
<protein>
    <recommendedName>
        <fullName evidence="4">AA1-like domain-containing protein</fullName>
    </recommendedName>
</protein>
<keyword evidence="3" id="KW-1185">Reference proteome</keyword>
<evidence type="ECO:0008006" key="4">
    <source>
        <dbReference type="Google" id="ProtNLM"/>
    </source>
</evidence>
<feature type="chain" id="PRO_5042125303" description="AA1-like domain-containing protein" evidence="1">
    <location>
        <begin position="23"/>
        <end position="257"/>
    </location>
</feature>
<dbReference type="GeneID" id="87839575"/>
<evidence type="ECO:0000313" key="2">
    <source>
        <dbReference type="EMBL" id="KAK3299785.1"/>
    </source>
</evidence>
<dbReference type="Proteomes" id="UP001278766">
    <property type="component" value="Unassembled WGS sequence"/>
</dbReference>
<sequence length="257" mass="28648">MQLHALAKCASIFTFILATASASGTDTARASKHADRQVAPRNANNQTCLPELEDSFQRVWTLNKFLYQATQRAFANFPPNNIPFNDEFVPYNRTLEIELHNELGGFTTACAFDDPILDNATDKWWHCTSTEGPRALPNLPIETSIQLNRTTGGLLLNQTWYCNDTTDGGPPYRVATKGVLPDGPVRRLVCGSSTAVARNVICATNIAPIWCDVLFVAEWCSLGGDRDGRGWAFDFWATEAVLERLEEGWEGEVQYRR</sequence>
<reference evidence="2" key="1">
    <citation type="journal article" date="2023" name="Mol. Phylogenet. Evol.">
        <title>Genome-scale phylogeny and comparative genomics of the fungal order Sordariales.</title>
        <authorList>
            <person name="Hensen N."/>
            <person name="Bonometti L."/>
            <person name="Westerberg I."/>
            <person name="Brannstrom I.O."/>
            <person name="Guillou S."/>
            <person name="Cros-Aarteil S."/>
            <person name="Calhoun S."/>
            <person name="Haridas S."/>
            <person name="Kuo A."/>
            <person name="Mondo S."/>
            <person name="Pangilinan J."/>
            <person name="Riley R."/>
            <person name="LaButti K."/>
            <person name="Andreopoulos B."/>
            <person name="Lipzen A."/>
            <person name="Chen C."/>
            <person name="Yan M."/>
            <person name="Daum C."/>
            <person name="Ng V."/>
            <person name="Clum A."/>
            <person name="Steindorff A."/>
            <person name="Ohm R.A."/>
            <person name="Martin F."/>
            <person name="Silar P."/>
            <person name="Natvig D.O."/>
            <person name="Lalanne C."/>
            <person name="Gautier V."/>
            <person name="Ament-Velasquez S.L."/>
            <person name="Kruys A."/>
            <person name="Hutchinson M.I."/>
            <person name="Powell A.J."/>
            <person name="Barry K."/>
            <person name="Miller A.N."/>
            <person name="Grigoriev I.V."/>
            <person name="Debuchy R."/>
            <person name="Gladieux P."/>
            <person name="Hiltunen Thoren M."/>
            <person name="Johannesson H."/>
        </authorList>
    </citation>
    <scope>NUCLEOTIDE SEQUENCE</scope>
    <source>
        <strain evidence="2">CBS 168.71</strain>
    </source>
</reference>
<feature type="signal peptide" evidence="1">
    <location>
        <begin position="1"/>
        <end position="22"/>
    </location>
</feature>
<gene>
    <name evidence="2" type="ORF">B0H64DRAFT_379148</name>
</gene>
<organism evidence="2 3">
    <name type="scientific">Chaetomium fimeti</name>
    <dbReference type="NCBI Taxonomy" id="1854472"/>
    <lineage>
        <taxon>Eukaryota</taxon>
        <taxon>Fungi</taxon>
        <taxon>Dikarya</taxon>
        <taxon>Ascomycota</taxon>
        <taxon>Pezizomycotina</taxon>
        <taxon>Sordariomycetes</taxon>
        <taxon>Sordariomycetidae</taxon>
        <taxon>Sordariales</taxon>
        <taxon>Chaetomiaceae</taxon>
        <taxon>Chaetomium</taxon>
    </lineage>
</organism>
<proteinExistence type="predicted"/>
<dbReference type="AlphaFoldDB" id="A0AAE0HNF3"/>
<evidence type="ECO:0000313" key="3">
    <source>
        <dbReference type="Proteomes" id="UP001278766"/>
    </source>
</evidence>
<evidence type="ECO:0000256" key="1">
    <source>
        <dbReference type="SAM" id="SignalP"/>
    </source>
</evidence>
<name>A0AAE0HNF3_9PEZI</name>